<dbReference type="InterPro" id="IPR017930">
    <property type="entry name" value="Myb_dom"/>
</dbReference>
<feature type="domain" description="HTH myb-type" evidence="9">
    <location>
        <begin position="57"/>
        <end position="111"/>
    </location>
</feature>
<dbReference type="EMBL" id="OX451736">
    <property type="protein sequence ID" value="CAI8586135.1"/>
    <property type="molecule type" value="Genomic_DNA"/>
</dbReference>
<dbReference type="GO" id="GO:0080090">
    <property type="term" value="P:regulation of primary metabolic process"/>
    <property type="evidence" value="ECO:0007669"/>
    <property type="project" value="UniProtKB-ARBA"/>
</dbReference>
<dbReference type="PROSITE" id="PS51294">
    <property type="entry name" value="HTH_MYB"/>
    <property type="match status" value="2"/>
</dbReference>
<name>A0AAV0YJE8_VICFA</name>
<dbReference type="InterPro" id="IPR009057">
    <property type="entry name" value="Homeodomain-like_sf"/>
</dbReference>
<dbReference type="Gene3D" id="1.10.10.60">
    <property type="entry name" value="Homeodomain-like"/>
    <property type="match status" value="2"/>
</dbReference>
<accession>A0AAV0YJE8</accession>
<evidence type="ECO:0000256" key="4">
    <source>
        <dbReference type="ARBA" id="ARBA00023125"/>
    </source>
</evidence>
<keyword evidence="5" id="KW-0010">Activator</keyword>
<evidence type="ECO:0000256" key="2">
    <source>
        <dbReference type="ARBA" id="ARBA00022737"/>
    </source>
</evidence>
<keyword evidence="4" id="KW-0238">DNA-binding</keyword>
<dbReference type="InterPro" id="IPR001005">
    <property type="entry name" value="SANT/Myb"/>
</dbReference>
<dbReference type="Pfam" id="PF00249">
    <property type="entry name" value="Myb_DNA-binding"/>
    <property type="match status" value="2"/>
</dbReference>
<feature type="domain" description="Myb-like" evidence="8">
    <location>
        <begin position="4"/>
        <end position="56"/>
    </location>
</feature>
<evidence type="ECO:0000259" key="8">
    <source>
        <dbReference type="PROSITE" id="PS50090"/>
    </source>
</evidence>
<evidence type="ECO:0000256" key="7">
    <source>
        <dbReference type="ARBA" id="ARBA00023242"/>
    </source>
</evidence>
<dbReference type="PANTHER" id="PTHR47999:SF24">
    <property type="entry name" value="TRANSCRIPTION FACTOR MYB90"/>
    <property type="match status" value="1"/>
</dbReference>
<protein>
    <submittedName>
        <fullName evidence="10">Uncharacterized protein</fullName>
    </submittedName>
</protein>
<sequence length="250" mass="28496">MENTSGLRKGAWTYEEDNLLKACINKYGEGKWHLAPQRAGLNRCRKSCRLRWLNYLNPTINRESFSEDEVDMILRLHKLLGNRWSLIAGRLPGRTANDVKNYWQTHLRKKMASNKEKDTEKILKESMKTHQVIKPQPRTFSSHSPRLNAIPALNNDCKVPIGNDDSKHMVLNYQNGGNCASSSQPSLGNASIPSAMWSHSLWNLEEQVGSETVGSCSSLQEDFNFNMELPNADDSFWNLNICDFDILLDL</sequence>
<gene>
    <name evidence="10" type="ORF">VFH_I240120</name>
</gene>
<dbReference type="SUPFAM" id="SSF46689">
    <property type="entry name" value="Homeodomain-like"/>
    <property type="match status" value="1"/>
</dbReference>
<evidence type="ECO:0000256" key="5">
    <source>
        <dbReference type="ARBA" id="ARBA00023159"/>
    </source>
</evidence>
<dbReference type="Proteomes" id="UP001157006">
    <property type="component" value="Chromosome 1L"/>
</dbReference>
<keyword evidence="7" id="KW-0539">Nucleus</keyword>
<evidence type="ECO:0000313" key="10">
    <source>
        <dbReference type="EMBL" id="CAI8586135.1"/>
    </source>
</evidence>
<dbReference type="InterPro" id="IPR015495">
    <property type="entry name" value="Myb_TF_plants"/>
</dbReference>
<dbReference type="PANTHER" id="PTHR47999">
    <property type="entry name" value="TRANSCRIPTION FACTOR MYB8-RELATED-RELATED"/>
    <property type="match status" value="1"/>
</dbReference>
<evidence type="ECO:0000313" key="11">
    <source>
        <dbReference type="Proteomes" id="UP001157006"/>
    </source>
</evidence>
<dbReference type="AlphaFoldDB" id="A0AAV0YJE8"/>
<comment type="subcellular location">
    <subcellularLocation>
        <location evidence="1">Nucleus</location>
    </subcellularLocation>
</comment>
<keyword evidence="2" id="KW-0677">Repeat</keyword>
<proteinExistence type="predicted"/>
<keyword evidence="3" id="KW-0805">Transcription regulation</keyword>
<dbReference type="CDD" id="cd00167">
    <property type="entry name" value="SANT"/>
    <property type="match status" value="2"/>
</dbReference>
<evidence type="ECO:0000256" key="3">
    <source>
        <dbReference type="ARBA" id="ARBA00023015"/>
    </source>
</evidence>
<dbReference type="PROSITE" id="PS50090">
    <property type="entry name" value="MYB_LIKE"/>
    <property type="match status" value="2"/>
</dbReference>
<evidence type="ECO:0000256" key="6">
    <source>
        <dbReference type="ARBA" id="ARBA00023163"/>
    </source>
</evidence>
<reference evidence="10 11" key="1">
    <citation type="submission" date="2023-01" db="EMBL/GenBank/DDBJ databases">
        <authorList>
            <person name="Kreplak J."/>
        </authorList>
    </citation>
    <scope>NUCLEOTIDE SEQUENCE [LARGE SCALE GENOMIC DNA]</scope>
</reference>
<feature type="domain" description="Myb-like" evidence="8">
    <location>
        <begin position="57"/>
        <end position="107"/>
    </location>
</feature>
<keyword evidence="11" id="KW-1185">Reference proteome</keyword>
<keyword evidence="6" id="KW-0804">Transcription</keyword>
<dbReference type="GO" id="GO:0003677">
    <property type="term" value="F:DNA binding"/>
    <property type="evidence" value="ECO:0007669"/>
    <property type="project" value="UniProtKB-KW"/>
</dbReference>
<dbReference type="FunFam" id="1.10.10.60:FF:000218">
    <property type="entry name" value="Myb transcription factor"/>
    <property type="match status" value="1"/>
</dbReference>
<dbReference type="GO" id="GO:0005634">
    <property type="term" value="C:nucleus"/>
    <property type="evidence" value="ECO:0007669"/>
    <property type="project" value="UniProtKB-SubCell"/>
</dbReference>
<evidence type="ECO:0000259" key="9">
    <source>
        <dbReference type="PROSITE" id="PS51294"/>
    </source>
</evidence>
<feature type="domain" description="HTH myb-type" evidence="9">
    <location>
        <begin position="4"/>
        <end position="56"/>
    </location>
</feature>
<evidence type="ECO:0000256" key="1">
    <source>
        <dbReference type="ARBA" id="ARBA00004123"/>
    </source>
</evidence>
<dbReference type="SMART" id="SM00717">
    <property type="entry name" value="SANT"/>
    <property type="match status" value="2"/>
</dbReference>
<organism evidence="10 11">
    <name type="scientific">Vicia faba</name>
    <name type="common">Broad bean</name>
    <name type="synonym">Faba vulgaris</name>
    <dbReference type="NCBI Taxonomy" id="3906"/>
    <lineage>
        <taxon>Eukaryota</taxon>
        <taxon>Viridiplantae</taxon>
        <taxon>Streptophyta</taxon>
        <taxon>Embryophyta</taxon>
        <taxon>Tracheophyta</taxon>
        <taxon>Spermatophyta</taxon>
        <taxon>Magnoliopsida</taxon>
        <taxon>eudicotyledons</taxon>
        <taxon>Gunneridae</taxon>
        <taxon>Pentapetalae</taxon>
        <taxon>rosids</taxon>
        <taxon>fabids</taxon>
        <taxon>Fabales</taxon>
        <taxon>Fabaceae</taxon>
        <taxon>Papilionoideae</taxon>
        <taxon>50 kb inversion clade</taxon>
        <taxon>NPAAA clade</taxon>
        <taxon>Hologalegina</taxon>
        <taxon>IRL clade</taxon>
        <taxon>Fabeae</taxon>
        <taxon>Vicia</taxon>
    </lineage>
</organism>